<feature type="DNA-binding region" description="Homeobox" evidence="8">
    <location>
        <begin position="131"/>
        <end position="190"/>
    </location>
</feature>
<dbReference type="OrthoDB" id="6159439at2759"/>
<evidence type="ECO:0000313" key="11">
    <source>
        <dbReference type="Ensembl" id="ENSELUP00000008060.1"/>
    </source>
</evidence>
<keyword evidence="3" id="KW-0805">Transcription regulation</keyword>
<dbReference type="CDD" id="cd00086">
    <property type="entry name" value="homeodomain"/>
    <property type="match status" value="1"/>
</dbReference>
<dbReference type="Bgee" id="ENSELUG00000008764">
    <property type="expression patterns" value="Expressed in spleen and 4 other cell types or tissues"/>
</dbReference>
<keyword evidence="4 8" id="KW-0238">DNA-binding</keyword>
<dbReference type="InterPro" id="IPR020479">
    <property type="entry name" value="HD_metazoa"/>
</dbReference>
<dbReference type="AlphaFoldDB" id="A0A3P8XWC3"/>
<dbReference type="InterPro" id="IPR001356">
    <property type="entry name" value="HD"/>
</dbReference>
<dbReference type="PROSITE" id="PS00032">
    <property type="entry name" value="ANTENNAPEDIA"/>
    <property type="match status" value="1"/>
</dbReference>
<evidence type="ECO:0000256" key="1">
    <source>
        <dbReference type="ARBA" id="ARBA00004123"/>
    </source>
</evidence>
<dbReference type="Pfam" id="PF00046">
    <property type="entry name" value="Homeodomain"/>
    <property type="match status" value="1"/>
</dbReference>
<evidence type="ECO:0000256" key="3">
    <source>
        <dbReference type="ARBA" id="ARBA00023015"/>
    </source>
</evidence>
<dbReference type="InParanoid" id="A0A3P8XWC3"/>
<dbReference type="Ensembl" id="ENSELUT00000006177.3">
    <property type="protein sequence ID" value="ENSELUP00000008060.1"/>
    <property type="gene ID" value="ENSELUG00000008764.3"/>
</dbReference>
<dbReference type="GO" id="GO:0005634">
    <property type="term" value="C:nucleus"/>
    <property type="evidence" value="ECO:0007669"/>
    <property type="project" value="UniProtKB-SubCell"/>
</dbReference>
<accession>A0A3P8XWC3</accession>
<evidence type="ECO:0000256" key="7">
    <source>
        <dbReference type="ARBA" id="ARBA00023242"/>
    </source>
</evidence>
<dbReference type="FunFam" id="1.10.10.60:FF:000176">
    <property type="entry name" value="pancreas/duodenum homeobox protein 1"/>
    <property type="match status" value="1"/>
</dbReference>
<reference evidence="11" key="4">
    <citation type="submission" date="2025-09" db="UniProtKB">
        <authorList>
            <consortium name="Ensembl"/>
        </authorList>
    </citation>
    <scope>IDENTIFICATION</scope>
</reference>
<comment type="subcellular location">
    <subcellularLocation>
        <location evidence="1 8 9">Nucleus</location>
    </subcellularLocation>
</comment>
<evidence type="ECO:0000259" key="10">
    <source>
        <dbReference type="PROSITE" id="PS50071"/>
    </source>
</evidence>
<evidence type="ECO:0000313" key="12">
    <source>
        <dbReference type="Proteomes" id="UP000265140"/>
    </source>
</evidence>
<evidence type="ECO:0000256" key="2">
    <source>
        <dbReference type="ARBA" id="ARBA00022473"/>
    </source>
</evidence>
<keyword evidence="5 8" id="KW-0371">Homeobox</keyword>
<dbReference type="STRING" id="8010.ENSELUP00000008060"/>
<evidence type="ECO:0000256" key="9">
    <source>
        <dbReference type="RuleBase" id="RU000682"/>
    </source>
</evidence>
<dbReference type="RefSeq" id="XP_019901754.1">
    <property type="nucleotide sequence ID" value="XM_020046195.2"/>
</dbReference>
<reference evidence="11" key="3">
    <citation type="submission" date="2025-08" db="UniProtKB">
        <authorList>
            <consortium name="Ensembl"/>
        </authorList>
    </citation>
    <scope>IDENTIFICATION</scope>
</reference>
<sequence>MFLQKVKKALVAIEALGNVENNTGYHEAITVFGDSPLQGVSGFGYTHESPAHQPMAQLESKSKLKELELNGNNKSEHPKERDTKSNSTFTKSIFPWMKESTRQNCKKKNREKHVQVNEHFGEEEITTTSASKRSRTAYTSAQLVELEKEFHFSRYLCGPRRVEMANQLNLNERQVKIWFQNRRMKYKKDEKFKGCSPKNAASHGYHAMGDYDDYETVSPQSLNYQQNRNLGLRFYPNFTKGQQPYVSTAADYAPCSIQDNESNFSIHNAPDNPDYVDVNLPLTIYGINDQCNNNAQINTILQDPRSTRCYSNTSYLLGRHCSQERIQQAPKLTHL</sequence>
<keyword evidence="12" id="KW-1185">Reference proteome</keyword>
<dbReference type="InterPro" id="IPR017970">
    <property type="entry name" value="Homeobox_CS"/>
</dbReference>
<dbReference type="SUPFAM" id="SSF46689">
    <property type="entry name" value="Homeodomain-like"/>
    <property type="match status" value="1"/>
</dbReference>
<dbReference type="PRINTS" id="PR00024">
    <property type="entry name" value="HOMEOBOX"/>
</dbReference>
<dbReference type="KEGG" id="els:105007234"/>
<dbReference type="PROSITE" id="PS00027">
    <property type="entry name" value="HOMEOBOX_1"/>
    <property type="match status" value="1"/>
</dbReference>
<name>A0A3P8XWC3_ESOLU</name>
<keyword evidence="6" id="KW-0804">Transcription</keyword>
<dbReference type="GO" id="GO:0000981">
    <property type="term" value="F:DNA-binding transcription factor activity, RNA polymerase II-specific"/>
    <property type="evidence" value="ECO:0007669"/>
    <property type="project" value="InterPro"/>
</dbReference>
<dbReference type="GO" id="GO:0003309">
    <property type="term" value="P:type B pancreatic cell differentiation"/>
    <property type="evidence" value="ECO:0007669"/>
    <property type="project" value="UniProtKB-ARBA"/>
</dbReference>
<dbReference type="RefSeq" id="XP_019901755.1">
    <property type="nucleotide sequence ID" value="XM_020046196.2"/>
</dbReference>
<feature type="domain" description="Homeobox" evidence="10">
    <location>
        <begin position="129"/>
        <end position="189"/>
    </location>
</feature>
<keyword evidence="7 8" id="KW-0539">Nucleus</keyword>
<dbReference type="PANTHER" id="PTHR45664:SF18">
    <property type="entry name" value="HOMEOBOX PROTEIN HOX3"/>
    <property type="match status" value="1"/>
</dbReference>
<organism evidence="11 12">
    <name type="scientific">Esox lucius</name>
    <name type="common">Northern pike</name>
    <dbReference type="NCBI Taxonomy" id="8010"/>
    <lineage>
        <taxon>Eukaryota</taxon>
        <taxon>Metazoa</taxon>
        <taxon>Chordata</taxon>
        <taxon>Craniata</taxon>
        <taxon>Vertebrata</taxon>
        <taxon>Euteleostomi</taxon>
        <taxon>Actinopterygii</taxon>
        <taxon>Neopterygii</taxon>
        <taxon>Teleostei</taxon>
        <taxon>Protacanthopterygii</taxon>
        <taxon>Esociformes</taxon>
        <taxon>Esocidae</taxon>
        <taxon>Esox</taxon>
    </lineage>
</organism>
<keyword evidence="2" id="KW-0217">Developmental protein</keyword>
<dbReference type="InterPro" id="IPR001827">
    <property type="entry name" value="Homeobox_Antennapedia_CS"/>
</dbReference>
<dbReference type="RefSeq" id="XP_010864383.1">
    <property type="nucleotide sequence ID" value="XM_010866081.3"/>
</dbReference>
<dbReference type="Proteomes" id="UP000265140">
    <property type="component" value="Chromosome 5"/>
</dbReference>
<protein>
    <recommendedName>
        <fullName evidence="10">Homeobox domain-containing protein</fullName>
    </recommendedName>
</protein>
<proteinExistence type="predicted"/>
<reference evidence="12" key="1">
    <citation type="journal article" date="2014" name="PLoS ONE">
        <title>The genome and linkage map of the northern pike (Esox lucius): conserved synteny revealed between the salmonid sister group and the Neoteleostei.</title>
        <authorList>
            <person name="Rondeau E.B."/>
            <person name="Minkley D.R."/>
            <person name="Leong J.S."/>
            <person name="Messmer A.M."/>
            <person name="Jantzen J.R."/>
            <person name="von Schalburg K.R."/>
            <person name="Lemon C."/>
            <person name="Bird N.H."/>
            <person name="Koop B.F."/>
        </authorList>
    </citation>
    <scope>NUCLEOTIDE SEQUENCE</scope>
</reference>
<evidence type="ECO:0000256" key="6">
    <source>
        <dbReference type="ARBA" id="ARBA00023163"/>
    </source>
</evidence>
<reference evidence="11" key="2">
    <citation type="submission" date="2020-02" db="EMBL/GenBank/DDBJ databases">
        <title>Esox lucius (northern pike) genome, fEsoLuc1, primary haplotype.</title>
        <authorList>
            <person name="Myers G."/>
            <person name="Karagic N."/>
            <person name="Meyer A."/>
            <person name="Pippel M."/>
            <person name="Reichard M."/>
            <person name="Winkler S."/>
            <person name="Tracey A."/>
            <person name="Sims Y."/>
            <person name="Howe K."/>
            <person name="Rhie A."/>
            <person name="Formenti G."/>
            <person name="Durbin R."/>
            <person name="Fedrigo O."/>
            <person name="Jarvis E.D."/>
        </authorList>
    </citation>
    <scope>NUCLEOTIDE SEQUENCE [LARGE SCALE GENOMIC DNA]</scope>
</reference>
<dbReference type="GeneID" id="105007234"/>
<dbReference type="GeneTree" id="ENSGT00940000159774"/>
<dbReference type="PANTHER" id="PTHR45664">
    <property type="entry name" value="PROTEIN ZERKNUELLT 1-RELATED"/>
    <property type="match status" value="1"/>
</dbReference>
<dbReference type="RefSeq" id="XP_019901756.1">
    <property type="nucleotide sequence ID" value="XM_020046197.2"/>
</dbReference>
<dbReference type="SMART" id="SM00389">
    <property type="entry name" value="HOX"/>
    <property type="match status" value="1"/>
</dbReference>
<evidence type="ECO:0000256" key="5">
    <source>
        <dbReference type="ARBA" id="ARBA00023155"/>
    </source>
</evidence>
<dbReference type="Gene3D" id="1.10.10.60">
    <property type="entry name" value="Homeodomain-like"/>
    <property type="match status" value="1"/>
</dbReference>
<dbReference type="PROSITE" id="PS50071">
    <property type="entry name" value="HOMEOBOX_2"/>
    <property type="match status" value="1"/>
</dbReference>
<dbReference type="InterPro" id="IPR009057">
    <property type="entry name" value="Homeodomain-like_sf"/>
</dbReference>
<dbReference type="OMA" id="TKSIFPW"/>
<evidence type="ECO:0000256" key="8">
    <source>
        <dbReference type="PROSITE-ProRule" id="PRU00108"/>
    </source>
</evidence>
<dbReference type="GO" id="GO:0000978">
    <property type="term" value="F:RNA polymerase II cis-regulatory region sequence-specific DNA binding"/>
    <property type="evidence" value="ECO:0007669"/>
    <property type="project" value="TreeGrafter"/>
</dbReference>
<evidence type="ECO:0000256" key="4">
    <source>
        <dbReference type="ARBA" id="ARBA00023125"/>
    </source>
</evidence>